<dbReference type="InterPro" id="IPR051931">
    <property type="entry name" value="PAK3-like"/>
</dbReference>
<evidence type="ECO:0000256" key="4">
    <source>
        <dbReference type="SAM" id="MobiDB-lite"/>
    </source>
</evidence>
<feature type="domain" description="CRIB" evidence="6">
    <location>
        <begin position="22"/>
        <end position="35"/>
    </location>
</feature>
<proteinExistence type="predicted"/>
<feature type="non-terminal residue" evidence="7">
    <location>
        <position position="1"/>
    </location>
</feature>
<reference evidence="7" key="1">
    <citation type="submission" date="2022-03" db="EMBL/GenBank/DDBJ databases">
        <authorList>
            <person name="Sayadi A."/>
        </authorList>
    </citation>
    <scope>NUCLEOTIDE SEQUENCE</scope>
</reference>
<evidence type="ECO:0000256" key="3">
    <source>
        <dbReference type="ARBA" id="ARBA00022840"/>
    </source>
</evidence>
<dbReference type="InterPro" id="IPR036936">
    <property type="entry name" value="CRIB_dom_sf"/>
</dbReference>
<dbReference type="Pfam" id="PF00069">
    <property type="entry name" value="Pkinase"/>
    <property type="match status" value="1"/>
</dbReference>
<keyword evidence="3" id="KW-0067">ATP-binding</keyword>
<dbReference type="Proteomes" id="UP001152888">
    <property type="component" value="Unassembled WGS sequence"/>
</dbReference>
<name>A0A9P0VP64_ACAOB</name>
<dbReference type="AlphaFoldDB" id="A0A9P0VP64"/>
<organism evidence="7 8">
    <name type="scientific">Acanthoscelides obtectus</name>
    <name type="common">Bean weevil</name>
    <name type="synonym">Bruchus obtectus</name>
    <dbReference type="NCBI Taxonomy" id="200917"/>
    <lineage>
        <taxon>Eukaryota</taxon>
        <taxon>Metazoa</taxon>
        <taxon>Ecdysozoa</taxon>
        <taxon>Arthropoda</taxon>
        <taxon>Hexapoda</taxon>
        <taxon>Insecta</taxon>
        <taxon>Pterygota</taxon>
        <taxon>Neoptera</taxon>
        <taxon>Endopterygota</taxon>
        <taxon>Coleoptera</taxon>
        <taxon>Polyphaga</taxon>
        <taxon>Cucujiformia</taxon>
        <taxon>Chrysomeloidea</taxon>
        <taxon>Chrysomelidae</taxon>
        <taxon>Bruchinae</taxon>
        <taxon>Bruchini</taxon>
        <taxon>Acanthoscelides</taxon>
    </lineage>
</organism>
<evidence type="ECO:0000313" key="7">
    <source>
        <dbReference type="EMBL" id="CAH2016423.1"/>
    </source>
</evidence>
<keyword evidence="2" id="KW-0547">Nucleotide-binding</keyword>
<dbReference type="Gene3D" id="3.90.810.10">
    <property type="entry name" value="CRIB domain"/>
    <property type="match status" value="1"/>
</dbReference>
<dbReference type="InterPro" id="IPR000095">
    <property type="entry name" value="CRIB_dom"/>
</dbReference>
<dbReference type="GO" id="GO:0004674">
    <property type="term" value="F:protein serine/threonine kinase activity"/>
    <property type="evidence" value="ECO:0007669"/>
    <property type="project" value="UniProtKB-EC"/>
</dbReference>
<sequence>ILKDELPFQKKTSPRRNNIAVIGAPTNVNHDIHVTVSVDGILTGLPSSWMRQIGTQITKDEQKENPLVVKQEGQEYKHIITEDDIHEESKQIDLYTQSKDAHKSSDSALSSEEGSIENGSKEENEVNRCSIENLALADDIEYRNKSDLANDEFIRRRSDCQMRNIYSKLGIFAIQETRSGASGTVFAATDRKSGQLVAIKDIDMTKQHKKDLLLSEIKIMKNFKHKNLVNFLDAFVVYDDRLWVVMELLDGGPLTDVVTETVMKEGQIAAVCYEALQAIDYLHQRGTIHRDIKSDNVLLGMKLSYSRYYEKRIVFVRNIKKMLFRFYVCHEKYISHLTWKVLFFIFGPVAAELKAKKRKKNRF</sequence>
<dbReference type="PANTHER" id="PTHR45832">
    <property type="entry name" value="SERINE/THREONINE-PROTEIN KINASE SAMKA-RELATED-RELATED"/>
    <property type="match status" value="1"/>
</dbReference>
<dbReference type="Pfam" id="PF00786">
    <property type="entry name" value="PBD"/>
    <property type="match status" value="1"/>
</dbReference>
<evidence type="ECO:0000259" key="5">
    <source>
        <dbReference type="PROSITE" id="PS50011"/>
    </source>
</evidence>
<evidence type="ECO:0000313" key="8">
    <source>
        <dbReference type="Proteomes" id="UP001152888"/>
    </source>
</evidence>
<accession>A0A9P0VP64</accession>
<dbReference type="InterPro" id="IPR011009">
    <property type="entry name" value="Kinase-like_dom_sf"/>
</dbReference>
<feature type="region of interest" description="Disordered" evidence="4">
    <location>
        <begin position="97"/>
        <end position="124"/>
    </location>
</feature>
<feature type="domain" description="Protein kinase" evidence="5">
    <location>
        <begin position="171"/>
        <end position="363"/>
    </location>
</feature>
<protein>
    <recommendedName>
        <fullName evidence="1">non-specific serine/threonine protein kinase</fullName>
        <ecNumber evidence="1">2.7.11.1</ecNumber>
    </recommendedName>
</protein>
<dbReference type="OrthoDB" id="1022360at2759"/>
<gene>
    <name evidence="7" type="ORF">ACAOBT_LOCUS35350</name>
</gene>
<dbReference type="SUPFAM" id="SSF56112">
    <property type="entry name" value="Protein kinase-like (PK-like)"/>
    <property type="match status" value="1"/>
</dbReference>
<dbReference type="EMBL" id="CAKOFQ010008891">
    <property type="protein sequence ID" value="CAH2016423.1"/>
    <property type="molecule type" value="Genomic_DNA"/>
</dbReference>
<evidence type="ECO:0000259" key="6">
    <source>
        <dbReference type="PROSITE" id="PS50108"/>
    </source>
</evidence>
<comment type="caution">
    <text evidence="7">The sequence shown here is derived from an EMBL/GenBank/DDBJ whole genome shotgun (WGS) entry which is preliminary data.</text>
</comment>
<dbReference type="PROSITE" id="PS50108">
    <property type="entry name" value="CRIB"/>
    <property type="match status" value="1"/>
</dbReference>
<evidence type="ECO:0000256" key="1">
    <source>
        <dbReference type="ARBA" id="ARBA00012513"/>
    </source>
</evidence>
<dbReference type="SMART" id="SM00285">
    <property type="entry name" value="PBD"/>
    <property type="match status" value="1"/>
</dbReference>
<dbReference type="InterPro" id="IPR000719">
    <property type="entry name" value="Prot_kinase_dom"/>
</dbReference>
<evidence type="ECO:0000256" key="2">
    <source>
        <dbReference type="ARBA" id="ARBA00022741"/>
    </source>
</evidence>
<dbReference type="EC" id="2.7.11.1" evidence="1"/>
<dbReference type="PANTHER" id="PTHR45832:SF21">
    <property type="entry name" value="NON-SPECIFIC SERINE_THREONINE PROTEIN KINASE"/>
    <property type="match status" value="1"/>
</dbReference>
<keyword evidence="8" id="KW-1185">Reference proteome</keyword>
<dbReference type="Gene3D" id="1.10.510.10">
    <property type="entry name" value="Transferase(Phosphotransferase) domain 1"/>
    <property type="match status" value="1"/>
</dbReference>
<dbReference type="GO" id="GO:0005524">
    <property type="term" value="F:ATP binding"/>
    <property type="evidence" value="ECO:0007669"/>
    <property type="project" value="UniProtKB-KW"/>
</dbReference>
<dbReference type="PROSITE" id="PS50011">
    <property type="entry name" value="PROTEIN_KINASE_DOM"/>
    <property type="match status" value="1"/>
</dbReference>
<dbReference type="SMART" id="SM00220">
    <property type="entry name" value="S_TKc"/>
    <property type="match status" value="1"/>
</dbReference>
<dbReference type="Gene3D" id="3.30.200.20">
    <property type="entry name" value="Phosphorylase Kinase, domain 1"/>
    <property type="match status" value="1"/>
</dbReference>